<dbReference type="Proteomes" id="UP001219901">
    <property type="component" value="Chromosome"/>
</dbReference>
<name>A0AAJ6CV57_9CHLR</name>
<dbReference type="EMBL" id="CP046147">
    <property type="protein sequence ID" value="WFG39560.1"/>
    <property type="molecule type" value="Genomic_DNA"/>
</dbReference>
<reference evidence="2" key="2">
    <citation type="journal article" date="2023" name="Nat. Commun.">
        <title>Cultivation of marine bacteria of the SAR202 clade.</title>
        <authorList>
            <person name="Lim Y."/>
            <person name="Seo J.H."/>
            <person name="Giovannoni S.J."/>
            <person name="Kang I."/>
            <person name="Cho J.C."/>
        </authorList>
    </citation>
    <scope>NUCLEOTIDE SEQUENCE</scope>
    <source>
        <strain evidence="2">JH1073</strain>
    </source>
</reference>
<dbReference type="Proteomes" id="UP001321249">
    <property type="component" value="Unassembled WGS sequence"/>
</dbReference>
<evidence type="ECO:0000313" key="2">
    <source>
        <dbReference type="EMBL" id="WFG39560.1"/>
    </source>
</evidence>
<reference evidence="3" key="3">
    <citation type="submission" date="2023-06" db="EMBL/GenBank/DDBJ databases">
        <title>Pangenomics reveal diversification of enzyme families and niche specialization in globally abundant SAR202 bacteria.</title>
        <authorList>
            <person name="Saw J.H.W."/>
        </authorList>
    </citation>
    <scope>NUCLEOTIDE SEQUENCE [LARGE SCALE GENOMIC DNA]</scope>
    <source>
        <strain evidence="3">JH1073</strain>
    </source>
</reference>
<accession>A0AAJ6CV57</accession>
<evidence type="ECO:0000313" key="3">
    <source>
        <dbReference type="Proteomes" id="UP001219901"/>
    </source>
</evidence>
<keyword evidence="3" id="KW-1185">Reference proteome</keyword>
<protein>
    <submittedName>
        <fullName evidence="2">Uncharacterized protein</fullName>
    </submittedName>
</protein>
<evidence type="ECO:0000313" key="1">
    <source>
        <dbReference type="EMBL" id="MDG0865697.1"/>
    </source>
</evidence>
<dbReference type="EMBL" id="WMBE01000001">
    <property type="protein sequence ID" value="MDG0865697.1"/>
    <property type="molecule type" value="Genomic_DNA"/>
</dbReference>
<reference evidence="3 4" key="1">
    <citation type="submission" date="2019-11" db="EMBL/GenBank/DDBJ databases">
        <authorList>
            <person name="Cho J.-C."/>
        </authorList>
    </citation>
    <scope>NUCLEOTIDE SEQUENCE [LARGE SCALE GENOMIC DNA]</scope>
    <source>
        <strain evidence="2 3">JH1073</strain>
        <strain evidence="1 4">JH702</strain>
    </source>
</reference>
<evidence type="ECO:0000313" key="4">
    <source>
        <dbReference type="Proteomes" id="UP001321249"/>
    </source>
</evidence>
<gene>
    <name evidence="1" type="ORF">GKO46_01235</name>
    <name evidence="2" type="ORF">GKO48_07990</name>
</gene>
<dbReference type="AlphaFoldDB" id="A0AAJ6CV57"/>
<organism evidence="2 3">
    <name type="scientific">Candidatus Lucifugimonas marina</name>
    <dbReference type="NCBI Taxonomy" id="3038979"/>
    <lineage>
        <taxon>Bacteria</taxon>
        <taxon>Bacillati</taxon>
        <taxon>Chloroflexota</taxon>
        <taxon>Dehalococcoidia</taxon>
        <taxon>SAR202 cluster</taxon>
        <taxon>Candidatus Lucifugimonadales</taxon>
        <taxon>Candidatus Lucifugimonadaceae</taxon>
        <taxon>Candidatus Lucifugimonas</taxon>
    </lineage>
</organism>
<sequence length="104" mass="11730">MLGTVNVLNGQIPTATIDAKVQDVMIGLHETTSETVGMIDPEGDHLTRLQPRVEAIALGTKIDIPSTSIERLESLWRRKNAHRFEGDRHDGVIERKYESQQRKL</sequence>
<dbReference type="RefSeq" id="WP_342823384.1">
    <property type="nucleotide sequence ID" value="NZ_CP046146.1"/>
</dbReference>
<proteinExistence type="predicted"/>